<keyword evidence="2" id="KW-1185">Reference proteome</keyword>
<dbReference type="EMBL" id="KB742629">
    <property type="protein sequence ID" value="EOB06232.1"/>
    <property type="molecule type" value="Genomic_DNA"/>
</dbReference>
<evidence type="ECO:0000313" key="2">
    <source>
        <dbReference type="Proteomes" id="UP000296049"/>
    </source>
</evidence>
<reference evidence="2" key="1">
    <citation type="journal article" date="2013" name="Nat. Genet.">
        <title>The duck genome and transcriptome provide insight into an avian influenza virus reservoir species.</title>
        <authorList>
            <person name="Huang Y."/>
            <person name="Li Y."/>
            <person name="Burt D.W."/>
            <person name="Chen H."/>
            <person name="Zhang Y."/>
            <person name="Qian W."/>
            <person name="Kim H."/>
            <person name="Gan S."/>
            <person name="Zhao Y."/>
            <person name="Li J."/>
            <person name="Yi K."/>
            <person name="Feng H."/>
            <person name="Zhu P."/>
            <person name="Li B."/>
            <person name="Liu Q."/>
            <person name="Fairley S."/>
            <person name="Magor K.E."/>
            <person name="Du Z."/>
            <person name="Hu X."/>
            <person name="Goodman L."/>
            <person name="Tafer H."/>
            <person name="Vignal A."/>
            <person name="Lee T."/>
            <person name="Kim K.W."/>
            <person name="Sheng Z."/>
            <person name="An Y."/>
            <person name="Searle S."/>
            <person name="Herrero J."/>
            <person name="Groenen M.A."/>
            <person name="Crooijmans R.P."/>
            <person name="Faraut T."/>
            <person name="Cai Q."/>
            <person name="Webster R.G."/>
            <person name="Aldridge J.R."/>
            <person name="Warren W.C."/>
            <person name="Bartschat S."/>
            <person name="Kehr S."/>
            <person name="Marz M."/>
            <person name="Stadler P.F."/>
            <person name="Smith J."/>
            <person name="Kraus R.H."/>
            <person name="Zhao Y."/>
            <person name="Ren L."/>
            <person name="Fei J."/>
            <person name="Morisson M."/>
            <person name="Kaiser P."/>
            <person name="Griffin D.K."/>
            <person name="Rao M."/>
            <person name="Pitel F."/>
            <person name="Wang J."/>
            <person name="Li N."/>
        </authorList>
    </citation>
    <scope>NUCLEOTIDE SEQUENCE [LARGE SCALE GENOMIC DNA]</scope>
</reference>
<evidence type="ECO:0000313" key="1">
    <source>
        <dbReference type="EMBL" id="EOB06232.1"/>
    </source>
</evidence>
<dbReference type="AlphaFoldDB" id="R0K8S9"/>
<proteinExistence type="predicted"/>
<organism evidence="1 2">
    <name type="scientific">Anas platyrhynchos</name>
    <name type="common">Mallard</name>
    <name type="synonym">Anas boschas</name>
    <dbReference type="NCBI Taxonomy" id="8839"/>
    <lineage>
        <taxon>Eukaryota</taxon>
        <taxon>Metazoa</taxon>
        <taxon>Chordata</taxon>
        <taxon>Craniata</taxon>
        <taxon>Vertebrata</taxon>
        <taxon>Euteleostomi</taxon>
        <taxon>Archelosauria</taxon>
        <taxon>Archosauria</taxon>
        <taxon>Dinosauria</taxon>
        <taxon>Saurischia</taxon>
        <taxon>Theropoda</taxon>
        <taxon>Coelurosauria</taxon>
        <taxon>Aves</taxon>
        <taxon>Neognathae</taxon>
        <taxon>Galloanserae</taxon>
        <taxon>Anseriformes</taxon>
        <taxon>Anatidae</taxon>
        <taxon>Anatinae</taxon>
        <taxon>Anas</taxon>
    </lineage>
</organism>
<name>R0K8S9_ANAPL</name>
<sequence length="199" mass="21594">MGEVKGKAAQVLPTREKITGLGLTADPKGTSGAVRQARRGGSCDFGTPLAVSSGGALQKQQRDANLRRSFSPHLDDTHTWKDRPVFFPNAFGWSGTLHRTEGGVPAAWGKLTELKDPQKPMLPAVVIERTGETSKRDLGFVKKYYNADRKPFGANADFISLNTVAAVPYISPTLHGAQYVHPACSEDTKETNIAEYLQL</sequence>
<accession>R0K8S9</accession>
<protein>
    <submittedName>
        <fullName evidence="1">Uncharacterized protein</fullName>
    </submittedName>
</protein>
<gene>
    <name evidence="1" type="ORF">Anapl_01232</name>
</gene>
<dbReference type="Proteomes" id="UP000296049">
    <property type="component" value="Unassembled WGS sequence"/>
</dbReference>